<name>A0A1J5SDK3_9ZZZZ</name>
<dbReference type="EMBL" id="MLJW01000043">
    <property type="protein sequence ID" value="OIR06471.1"/>
    <property type="molecule type" value="Genomic_DNA"/>
</dbReference>
<protein>
    <submittedName>
        <fullName evidence="3">FeS cluster assembly protein SufD</fullName>
    </submittedName>
</protein>
<dbReference type="PANTHER" id="PTHR43575">
    <property type="entry name" value="PROTEIN ABCI7, CHLOROPLASTIC"/>
    <property type="match status" value="1"/>
</dbReference>
<dbReference type="GO" id="GO:0016226">
    <property type="term" value="P:iron-sulfur cluster assembly"/>
    <property type="evidence" value="ECO:0007669"/>
    <property type="project" value="InterPro"/>
</dbReference>
<dbReference type="Pfam" id="PF01458">
    <property type="entry name" value="SUFBD_core"/>
    <property type="match status" value="1"/>
</dbReference>
<sequence length="437" mass="47806">MSAIPVSTESVHGRFNSELFATHLGRLAGAPAWWLEAKKEAWNQFLALPMPSRGDELWRFSTLSKLTLDGFEPASSFRPSDYQGAGLGFECAARFVFANNVLVSRETNALPEGVIVEPLRIALEKHGDLVRKYLNQQHTNLGSEKFRALHTALVRDGLFVHVPAGVELAQPIAVFHHVAGEGAAIFPHTLVVAEDNAKATLVEVFASLEADAPQFASGVNDLFAGPGAQINYIAAQAWSSETLAFQNNAITAQRDARILSLNLHLGGRQARHESHSRLQGPGAHSEMLALTIAQGGQEFDQRTLQTHQAPNTSSNLLYKNALLDQARTIFSGLIIVEPDAQKTDAYQSNRNLMLSDEAEANSLPGLEIQANDVRCTHGATSGRIDAEQEFYLQSRGIPRKLADELLVAGFFEEVLEKVESESIREALRSLIAAKMRR</sequence>
<comment type="caution">
    <text evidence="3">The sequence shown here is derived from an EMBL/GenBank/DDBJ whole genome shotgun (WGS) entry which is preliminary data.</text>
</comment>
<reference evidence="3" key="1">
    <citation type="submission" date="2016-10" db="EMBL/GenBank/DDBJ databases">
        <title>Sequence of Gallionella enrichment culture.</title>
        <authorList>
            <person name="Poehlein A."/>
            <person name="Muehling M."/>
            <person name="Daniel R."/>
        </authorList>
    </citation>
    <scope>NUCLEOTIDE SEQUENCE</scope>
</reference>
<evidence type="ECO:0000313" key="3">
    <source>
        <dbReference type="EMBL" id="OIR06471.1"/>
    </source>
</evidence>
<accession>A0A1J5SDK3</accession>
<dbReference type="InterPro" id="IPR011542">
    <property type="entry name" value="SUF_FeS_clus_asmbl_SufD"/>
</dbReference>
<dbReference type="NCBIfam" id="TIGR01981">
    <property type="entry name" value="sufD"/>
    <property type="match status" value="1"/>
</dbReference>
<dbReference type="InterPro" id="IPR000825">
    <property type="entry name" value="SUF_FeS_clus_asmbl_SufBD_core"/>
</dbReference>
<dbReference type="InterPro" id="IPR045595">
    <property type="entry name" value="SufBD_N"/>
</dbReference>
<proteinExistence type="predicted"/>
<gene>
    <name evidence="3" type="primary">sufD_1</name>
    <name evidence="3" type="ORF">GALL_113880</name>
</gene>
<evidence type="ECO:0000259" key="2">
    <source>
        <dbReference type="Pfam" id="PF19295"/>
    </source>
</evidence>
<evidence type="ECO:0000259" key="1">
    <source>
        <dbReference type="Pfam" id="PF01458"/>
    </source>
</evidence>
<dbReference type="Pfam" id="PF19295">
    <property type="entry name" value="SufBD_N"/>
    <property type="match status" value="1"/>
</dbReference>
<feature type="domain" description="SUF system FeS cluster assembly SufBD core" evidence="1">
    <location>
        <begin position="179"/>
        <end position="410"/>
    </location>
</feature>
<dbReference type="InterPro" id="IPR055346">
    <property type="entry name" value="Fe-S_cluster_assembly_SufBD"/>
</dbReference>
<dbReference type="AlphaFoldDB" id="A0A1J5SDK3"/>
<organism evidence="3">
    <name type="scientific">mine drainage metagenome</name>
    <dbReference type="NCBI Taxonomy" id="410659"/>
    <lineage>
        <taxon>unclassified sequences</taxon>
        <taxon>metagenomes</taxon>
        <taxon>ecological metagenomes</taxon>
    </lineage>
</organism>
<dbReference type="SUPFAM" id="SSF101960">
    <property type="entry name" value="Stabilizer of iron transporter SufD"/>
    <property type="match status" value="1"/>
</dbReference>
<dbReference type="InterPro" id="IPR037284">
    <property type="entry name" value="SUF_FeS_clus_asmbl_SufBD_sf"/>
</dbReference>
<feature type="domain" description="SUF system FeS cluster assembly SufBD N-terminal" evidence="2">
    <location>
        <begin position="37"/>
        <end position="174"/>
    </location>
</feature>
<dbReference type="PANTHER" id="PTHR43575:SF1">
    <property type="entry name" value="PROTEIN ABCI7, CHLOROPLASTIC"/>
    <property type="match status" value="1"/>
</dbReference>